<evidence type="ECO:0000313" key="1">
    <source>
        <dbReference type="EMBL" id="EEY94034.1"/>
    </source>
</evidence>
<reference evidence="2" key="1">
    <citation type="journal article" date="2012" name="PLoS ONE">
        <title>The success of Acinetobacter species; genetic, metabolic and virulence attributes.</title>
        <authorList>
            <person name="Peleg A.Y."/>
            <person name="de Breij A."/>
            <person name="Adams M.D."/>
            <person name="Cerqueira G.M."/>
            <person name="Mocali S."/>
            <person name="Galardini M."/>
            <person name="Nibbering P.H."/>
            <person name="Earl A.M."/>
            <person name="Ward D.V."/>
            <person name="Paterson D.L."/>
            <person name="Seifert H."/>
            <person name="Dijkshoorn L."/>
        </authorList>
    </citation>
    <scope>NUCLEOTIDE SEQUENCE [LARGE SCALE GENOMIC DNA]</scope>
    <source>
        <strain evidence="2">SH205</strain>
    </source>
</reference>
<sequence>MFYMRSAFRLNTTQKELIMNAMLKPIAIVKVENGEPMTTTLQIALGLGIQHATVIKLVRTYMPDFQEFGRVRFKIQSFETNGGTQERKFVPLNEQQATFLMTLMRNSPRVIEFKKALVKAFFETREFIRSQDQSYNNIHNKLSLQLDLAKSDASLAGSVSGSYRKKRDLLMTAITEVERLMQPCLFD</sequence>
<evidence type="ECO:0008006" key="3">
    <source>
        <dbReference type="Google" id="ProtNLM"/>
    </source>
</evidence>
<evidence type="ECO:0000313" key="2">
    <source>
        <dbReference type="Proteomes" id="UP000018442"/>
    </source>
</evidence>
<organism evidence="1 2">
    <name type="scientific">Acinetobacter junii SH205</name>
    <dbReference type="NCBI Taxonomy" id="575587"/>
    <lineage>
        <taxon>Bacteria</taxon>
        <taxon>Pseudomonadati</taxon>
        <taxon>Pseudomonadota</taxon>
        <taxon>Gammaproteobacteria</taxon>
        <taxon>Moraxellales</taxon>
        <taxon>Moraxellaceae</taxon>
        <taxon>Acinetobacter</taxon>
    </lineage>
</organism>
<dbReference type="Proteomes" id="UP000018442">
    <property type="component" value="Unassembled WGS sequence"/>
</dbReference>
<dbReference type="Pfam" id="PF09669">
    <property type="entry name" value="Phage_pRha"/>
    <property type="match status" value="1"/>
</dbReference>
<protein>
    <recommendedName>
        <fullName evidence="3">Phage regulatory protein, Rha family</fullName>
    </recommendedName>
</protein>
<dbReference type="InterPro" id="IPR014054">
    <property type="entry name" value="Phage_regulatory_Rha"/>
</dbReference>
<accession>D0SJL2</accession>
<gene>
    <name evidence="1" type="ORF">HMPREF0026_01310</name>
</gene>
<dbReference type="HOGENOM" id="CLU_125309_0_0_6"/>
<name>D0SJL2_ACIJU</name>
<proteinExistence type="predicted"/>
<dbReference type="EMBL" id="GG705011">
    <property type="protein sequence ID" value="EEY94034.1"/>
    <property type="molecule type" value="Genomic_DNA"/>
</dbReference>
<dbReference type="AlphaFoldDB" id="D0SJL2"/>